<keyword evidence="1" id="KW-1133">Transmembrane helix</keyword>
<organism evidence="2 3">
    <name type="scientific">Dendrothele bispora (strain CBS 962.96)</name>
    <dbReference type="NCBI Taxonomy" id="1314807"/>
    <lineage>
        <taxon>Eukaryota</taxon>
        <taxon>Fungi</taxon>
        <taxon>Dikarya</taxon>
        <taxon>Basidiomycota</taxon>
        <taxon>Agaricomycotina</taxon>
        <taxon>Agaricomycetes</taxon>
        <taxon>Agaricomycetidae</taxon>
        <taxon>Agaricales</taxon>
        <taxon>Agaricales incertae sedis</taxon>
        <taxon>Dendrothele</taxon>
    </lineage>
</organism>
<gene>
    <name evidence="2" type="ORF">K435DRAFT_309556</name>
</gene>
<sequence length="83" mass="9666">MLLKSGSSVQRSQDWFPLRFDTSAHVTCSWYCVPHYFLTFPFSSITSFVLFIVVVCAYLSPRAIAYRRYYLSALLPYYSPLYG</sequence>
<keyword evidence="1" id="KW-0812">Transmembrane</keyword>
<evidence type="ECO:0000313" key="3">
    <source>
        <dbReference type="Proteomes" id="UP000297245"/>
    </source>
</evidence>
<dbReference type="AlphaFoldDB" id="A0A4S8MJP9"/>
<proteinExistence type="predicted"/>
<feature type="transmembrane region" description="Helical" evidence="1">
    <location>
        <begin position="36"/>
        <end position="59"/>
    </location>
</feature>
<protein>
    <submittedName>
        <fullName evidence="2">Uncharacterized protein</fullName>
    </submittedName>
</protein>
<accession>A0A4S8MJP9</accession>
<dbReference type="Proteomes" id="UP000297245">
    <property type="component" value="Unassembled WGS sequence"/>
</dbReference>
<evidence type="ECO:0000256" key="1">
    <source>
        <dbReference type="SAM" id="Phobius"/>
    </source>
</evidence>
<evidence type="ECO:0000313" key="2">
    <source>
        <dbReference type="EMBL" id="THV03018.1"/>
    </source>
</evidence>
<keyword evidence="1" id="KW-0472">Membrane</keyword>
<keyword evidence="3" id="KW-1185">Reference proteome</keyword>
<name>A0A4S8MJP9_DENBC</name>
<reference evidence="2 3" key="1">
    <citation type="journal article" date="2019" name="Nat. Ecol. Evol.">
        <title>Megaphylogeny resolves global patterns of mushroom evolution.</title>
        <authorList>
            <person name="Varga T."/>
            <person name="Krizsan K."/>
            <person name="Foldi C."/>
            <person name="Dima B."/>
            <person name="Sanchez-Garcia M."/>
            <person name="Sanchez-Ramirez S."/>
            <person name="Szollosi G.J."/>
            <person name="Szarkandi J.G."/>
            <person name="Papp V."/>
            <person name="Albert L."/>
            <person name="Andreopoulos W."/>
            <person name="Angelini C."/>
            <person name="Antonin V."/>
            <person name="Barry K.W."/>
            <person name="Bougher N.L."/>
            <person name="Buchanan P."/>
            <person name="Buyck B."/>
            <person name="Bense V."/>
            <person name="Catcheside P."/>
            <person name="Chovatia M."/>
            <person name="Cooper J."/>
            <person name="Damon W."/>
            <person name="Desjardin D."/>
            <person name="Finy P."/>
            <person name="Geml J."/>
            <person name="Haridas S."/>
            <person name="Hughes K."/>
            <person name="Justo A."/>
            <person name="Karasinski D."/>
            <person name="Kautmanova I."/>
            <person name="Kiss B."/>
            <person name="Kocsube S."/>
            <person name="Kotiranta H."/>
            <person name="LaButti K.M."/>
            <person name="Lechner B.E."/>
            <person name="Liimatainen K."/>
            <person name="Lipzen A."/>
            <person name="Lukacs Z."/>
            <person name="Mihaltcheva S."/>
            <person name="Morgado L.N."/>
            <person name="Niskanen T."/>
            <person name="Noordeloos M.E."/>
            <person name="Ohm R.A."/>
            <person name="Ortiz-Santana B."/>
            <person name="Ovrebo C."/>
            <person name="Racz N."/>
            <person name="Riley R."/>
            <person name="Savchenko A."/>
            <person name="Shiryaev A."/>
            <person name="Soop K."/>
            <person name="Spirin V."/>
            <person name="Szebenyi C."/>
            <person name="Tomsovsky M."/>
            <person name="Tulloss R.E."/>
            <person name="Uehling J."/>
            <person name="Grigoriev I.V."/>
            <person name="Vagvolgyi C."/>
            <person name="Papp T."/>
            <person name="Martin F.M."/>
            <person name="Miettinen O."/>
            <person name="Hibbett D.S."/>
            <person name="Nagy L.G."/>
        </authorList>
    </citation>
    <scope>NUCLEOTIDE SEQUENCE [LARGE SCALE GENOMIC DNA]</scope>
    <source>
        <strain evidence="2 3">CBS 962.96</strain>
    </source>
</reference>
<dbReference type="EMBL" id="ML179071">
    <property type="protein sequence ID" value="THV03018.1"/>
    <property type="molecule type" value="Genomic_DNA"/>
</dbReference>